<reference evidence="1 2" key="1">
    <citation type="journal article" date="2018" name="PLoS Genet.">
        <title>Population sequencing reveals clonal diversity and ancestral inbreeding in the grapevine cultivar Chardonnay.</title>
        <authorList>
            <person name="Roach M.J."/>
            <person name="Johnson D.L."/>
            <person name="Bohlmann J."/>
            <person name="van Vuuren H.J."/>
            <person name="Jones S.J."/>
            <person name="Pretorius I.S."/>
            <person name="Schmidt S.A."/>
            <person name="Borneman A.R."/>
        </authorList>
    </citation>
    <scope>NUCLEOTIDE SEQUENCE [LARGE SCALE GENOMIC DNA]</scope>
    <source>
        <strain evidence="2">cv. Chardonnay</strain>
        <tissue evidence="1">Leaf</tissue>
    </source>
</reference>
<dbReference type="Proteomes" id="UP000288805">
    <property type="component" value="Unassembled WGS sequence"/>
</dbReference>
<evidence type="ECO:0000313" key="1">
    <source>
        <dbReference type="EMBL" id="RVW24342.1"/>
    </source>
</evidence>
<accession>A0A438CMA5</accession>
<dbReference type="AlphaFoldDB" id="A0A438CMA5"/>
<proteinExistence type="predicted"/>
<comment type="caution">
    <text evidence="1">The sequence shown here is derived from an EMBL/GenBank/DDBJ whole genome shotgun (WGS) entry which is preliminary data.</text>
</comment>
<protein>
    <submittedName>
        <fullName evidence="1">Uncharacterized protein</fullName>
    </submittedName>
</protein>
<name>A0A438CMA5_VITVI</name>
<gene>
    <name evidence="1" type="ORF">CK203_098628</name>
</gene>
<dbReference type="EMBL" id="QGNW01002175">
    <property type="protein sequence ID" value="RVW24342.1"/>
    <property type="molecule type" value="Genomic_DNA"/>
</dbReference>
<organism evidence="1 2">
    <name type="scientific">Vitis vinifera</name>
    <name type="common">Grape</name>
    <dbReference type="NCBI Taxonomy" id="29760"/>
    <lineage>
        <taxon>Eukaryota</taxon>
        <taxon>Viridiplantae</taxon>
        <taxon>Streptophyta</taxon>
        <taxon>Embryophyta</taxon>
        <taxon>Tracheophyta</taxon>
        <taxon>Spermatophyta</taxon>
        <taxon>Magnoliopsida</taxon>
        <taxon>eudicotyledons</taxon>
        <taxon>Gunneridae</taxon>
        <taxon>Pentapetalae</taxon>
        <taxon>rosids</taxon>
        <taxon>Vitales</taxon>
        <taxon>Vitaceae</taxon>
        <taxon>Viteae</taxon>
        <taxon>Vitis</taxon>
    </lineage>
</organism>
<sequence>MNPLPAHTTHAVPLPANSMHSIDFVEFDDHIRILSWDDSEAEPIVSDGICEMSGVTLGPRMLVHFRLVLKAALVQTTTVEPLTFPHYNVQLSRITYVIRGGRVVQQQPPTAVRPLEVTSSQEKISHSDDDLLLTGFTFDEVQTLEIEDLCRDFVAMSFDQHSSTVVLDMMMGMYYLPGIGYFVRALEPQAPSDGIIGGLSITQETELQRLGIGATSTIGCTSALITPPSQSLLLMYFKKRVKPKSLQIGDLVLKVIKGLIKDPRGKFRPNWSGPYFIKELTREGASWLMDLDGNQVSEPTNVDQLKRYYV</sequence>
<evidence type="ECO:0000313" key="2">
    <source>
        <dbReference type="Proteomes" id="UP000288805"/>
    </source>
</evidence>